<evidence type="ECO:0000259" key="4">
    <source>
        <dbReference type="PROSITE" id="PS51134"/>
    </source>
</evidence>
<dbReference type="EMBL" id="CP039354">
    <property type="protein sequence ID" value="QCE12645.1"/>
    <property type="molecule type" value="Genomic_DNA"/>
</dbReference>
<accession>A0A4D6NKC4</accession>
<dbReference type="PRINTS" id="PR00685">
    <property type="entry name" value="TIFACTORIIB"/>
</dbReference>
<gene>
    <name evidence="5" type="ORF">DEO72_LG10g3892</name>
</gene>
<protein>
    <submittedName>
        <fullName evidence="5">Transcription initiation factor TFIIB</fullName>
    </submittedName>
</protein>
<evidence type="ECO:0000256" key="2">
    <source>
        <dbReference type="ARBA" id="ARBA00023163"/>
    </source>
</evidence>
<dbReference type="Pfam" id="PF00382">
    <property type="entry name" value="TFIIB"/>
    <property type="match status" value="2"/>
</dbReference>
<keyword evidence="3" id="KW-0862">Zinc</keyword>
<keyword evidence="5" id="KW-0648">Protein biosynthesis</keyword>
<dbReference type="SUPFAM" id="SSF47954">
    <property type="entry name" value="Cyclin-like"/>
    <property type="match status" value="2"/>
</dbReference>
<evidence type="ECO:0000256" key="1">
    <source>
        <dbReference type="ARBA" id="ARBA00023015"/>
    </source>
</evidence>
<dbReference type="PANTHER" id="PTHR11618">
    <property type="entry name" value="TRANSCRIPTION INITIATION FACTOR IIB-RELATED"/>
    <property type="match status" value="1"/>
</dbReference>
<evidence type="ECO:0000256" key="3">
    <source>
        <dbReference type="PROSITE-ProRule" id="PRU00469"/>
    </source>
</evidence>
<dbReference type="PANTHER" id="PTHR11618:SF78">
    <property type="entry name" value="TRANSCRIPTION INITIATION FACTOR IIB-2"/>
    <property type="match status" value="1"/>
</dbReference>
<dbReference type="InterPro" id="IPR036915">
    <property type="entry name" value="Cyclin-like_sf"/>
</dbReference>
<dbReference type="Gene3D" id="1.10.472.170">
    <property type="match status" value="1"/>
</dbReference>
<dbReference type="Gramene" id="Vigun05g035000.1.v1.2">
    <property type="protein sequence ID" value="Vigun05g035000.1.v1.2"/>
    <property type="gene ID" value="Vigun05g035000.v1.2"/>
</dbReference>
<name>A0A4D6NKC4_VIGUN</name>
<dbReference type="GO" id="GO:0070897">
    <property type="term" value="P:transcription preinitiation complex assembly"/>
    <property type="evidence" value="ECO:0007669"/>
    <property type="project" value="InterPro"/>
</dbReference>
<evidence type="ECO:0000313" key="5">
    <source>
        <dbReference type="EMBL" id="QCE12645.1"/>
    </source>
</evidence>
<dbReference type="AlphaFoldDB" id="A0A4D6NKC4"/>
<dbReference type="GO" id="GO:0097550">
    <property type="term" value="C:transcription preinitiation complex"/>
    <property type="evidence" value="ECO:0007669"/>
    <property type="project" value="TreeGrafter"/>
</dbReference>
<keyword evidence="3" id="KW-0479">Metal-binding</keyword>
<dbReference type="GO" id="GO:0008270">
    <property type="term" value="F:zinc ion binding"/>
    <property type="evidence" value="ECO:0007669"/>
    <property type="project" value="UniProtKB-KW"/>
</dbReference>
<keyword evidence="5" id="KW-0396">Initiation factor</keyword>
<dbReference type="GO" id="GO:0017025">
    <property type="term" value="F:TBP-class protein binding"/>
    <property type="evidence" value="ECO:0007669"/>
    <property type="project" value="InterPro"/>
</dbReference>
<dbReference type="InterPro" id="IPR013150">
    <property type="entry name" value="TFIIB_cyclin"/>
</dbReference>
<organism evidence="5 6">
    <name type="scientific">Vigna unguiculata</name>
    <name type="common">Cowpea</name>
    <dbReference type="NCBI Taxonomy" id="3917"/>
    <lineage>
        <taxon>Eukaryota</taxon>
        <taxon>Viridiplantae</taxon>
        <taxon>Streptophyta</taxon>
        <taxon>Embryophyta</taxon>
        <taxon>Tracheophyta</taxon>
        <taxon>Spermatophyta</taxon>
        <taxon>Magnoliopsida</taxon>
        <taxon>eudicotyledons</taxon>
        <taxon>Gunneridae</taxon>
        <taxon>Pentapetalae</taxon>
        <taxon>rosids</taxon>
        <taxon>fabids</taxon>
        <taxon>Fabales</taxon>
        <taxon>Fabaceae</taxon>
        <taxon>Papilionoideae</taxon>
        <taxon>50 kb inversion clade</taxon>
        <taxon>NPAAA clade</taxon>
        <taxon>indigoferoid/millettioid clade</taxon>
        <taxon>Phaseoleae</taxon>
        <taxon>Vigna</taxon>
    </lineage>
</organism>
<dbReference type="GO" id="GO:0005634">
    <property type="term" value="C:nucleus"/>
    <property type="evidence" value="ECO:0007669"/>
    <property type="project" value="TreeGrafter"/>
</dbReference>
<keyword evidence="1" id="KW-0805">Transcription regulation</keyword>
<dbReference type="GO" id="GO:0003743">
    <property type="term" value="F:translation initiation factor activity"/>
    <property type="evidence" value="ECO:0007669"/>
    <property type="project" value="UniProtKB-KW"/>
</dbReference>
<sequence>MADDEYCSDCKTYTPSVYDRRAGDTICSECGLVLESRSVDQTPPSTFFHRKLEDEDNDEYVDVDDNDKHYRTRFHAKDLLACGARLGTYIARHPSSNVENKNIVKASDNYWRMTKDKRECNIVAGLKTMEDMASSLGLVCTITDHAKELYIRAKGGKIFWSGCGRDPKASVVSCLYLACQEEGSARTLREFYPVAGGVSVKEIHRTIEMFKNHYEILSNDDSATRANNVAKRFCCYLNLDNHVMNAVKEVLQKLQQFDVRRKPASILAATIYMVTQLSDNKLNFRGLDVEEVAKACTVSVSTLKKAYADLHPLASYVIPIWYASAQDIKRLRTP</sequence>
<dbReference type="OrthoDB" id="25790at2759"/>
<evidence type="ECO:0000313" key="6">
    <source>
        <dbReference type="Proteomes" id="UP000501690"/>
    </source>
</evidence>
<keyword evidence="6" id="KW-1185">Reference proteome</keyword>
<dbReference type="Gene3D" id="1.10.472.10">
    <property type="entry name" value="Cyclin-like"/>
    <property type="match status" value="1"/>
</dbReference>
<dbReference type="Proteomes" id="UP000501690">
    <property type="component" value="Linkage Group LG10"/>
</dbReference>
<proteinExistence type="predicted"/>
<dbReference type="Pfam" id="PF08271">
    <property type="entry name" value="Zn_Ribbon_TF"/>
    <property type="match status" value="1"/>
</dbReference>
<dbReference type="PROSITE" id="PS51134">
    <property type="entry name" value="ZF_TFIIB"/>
    <property type="match status" value="1"/>
</dbReference>
<reference evidence="5 6" key="1">
    <citation type="submission" date="2019-04" db="EMBL/GenBank/DDBJ databases">
        <title>An improved genome assembly and genetic linkage map for asparagus bean, Vigna unguiculata ssp. sesquipedialis.</title>
        <authorList>
            <person name="Xia Q."/>
            <person name="Zhang R."/>
            <person name="Dong Y."/>
        </authorList>
    </citation>
    <scope>NUCLEOTIDE SEQUENCE [LARGE SCALE GENOMIC DNA]</scope>
    <source>
        <tissue evidence="5">Leaf</tissue>
    </source>
</reference>
<dbReference type="InterPro" id="IPR000812">
    <property type="entry name" value="TFIIB"/>
</dbReference>
<keyword evidence="2" id="KW-0804">Transcription</keyword>
<dbReference type="SUPFAM" id="SSF57783">
    <property type="entry name" value="Zinc beta-ribbon"/>
    <property type="match status" value="1"/>
</dbReference>
<feature type="domain" description="TFIIB-type" evidence="4">
    <location>
        <begin position="3"/>
        <end position="35"/>
    </location>
</feature>
<dbReference type="InterPro" id="IPR013137">
    <property type="entry name" value="Znf_TFIIB"/>
</dbReference>
<keyword evidence="3" id="KW-0863">Zinc-finger</keyword>